<dbReference type="EMBL" id="KZ293644">
    <property type="protein sequence ID" value="PBL04283.1"/>
    <property type="molecule type" value="Genomic_DNA"/>
</dbReference>
<organism evidence="2 3">
    <name type="scientific">Armillaria gallica</name>
    <name type="common">Bulbous honey fungus</name>
    <name type="synonym">Armillaria bulbosa</name>
    <dbReference type="NCBI Taxonomy" id="47427"/>
    <lineage>
        <taxon>Eukaryota</taxon>
        <taxon>Fungi</taxon>
        <taxon>Dikarya</taxon>
        <taxon>Basidiomycota</taxon>
        <taxon>Agaricomycotina</taxon>
        <taxon>Agaricomycetes</taxon>
        <taxon>Agaricomycetidae</taxon>
        <taxon>Agaricales</taxon>
        <taxon>Marasmiineae</taxon>
        <taxon>Physalacriaceae</taxon>
        <taxon>Armillaria</taxon>
    </lineage>
</organism>
<sequence length="165" mass="18922">MSSIGNFRCISNLNYILHYSYSFAIPVPRAQWIKKFYFVPNIKLNPVRYSRVKRTPYFQSSRPMRAVVRENGDEEKKSVQSDCSSSKHCSSSEDFATGSSHRAPDILTGKSFTKFTCFIDYQNAAALPISKQASISMTSLRRRCLPITRRCRSAPTRKARFHSTF</sequence>
<gene>
    <name evidence="2" type="ORF">ARMGADRAFT_1070755</name>
</gene>
<evidence type="ECO:0000313" key="3">
    <source>
        <dbReference type="Proteomes" id="UP000217790"/>
    </source>
</evidence>
<dbReference type="InParanoid" id="A0A2H3EM88"/>
<accession>A0A2H3EM88</accession>
<keyword evidence="3" id="KW-1185">Reference proteome</keyword>
<dbReference type="AlphaFoldDB" id="A0A2H3EM88"/>
<protein>
    <submittedName>
        <fullName evidence="2">Uncharacterized protein</fullName>
    </submittedName>
</protein>
<evidence type="ECO:0000313" key="2">
    <source>
        <dbReference type="EMBL" id="PBL04283.1"/>
    </source>
</evidence>
<proteinExistence type="predicted"/>
<dbReference type="Proteomes" id="UP000217790">
    <property type="component" value="Unassembled WGS sequence"/>
</dbReference>
<evidence type="ECO:0000256" key="1">
    <source>
        <dbReference type="SAM" id="MobiDB-lite"/>
    </source>
</evidence>
<feature type="compositionally biased region" description="Basic and acidic residues" evidence="1">
    <location>
        <begin position="70"/>
        <end position="79"/>
    </location>
</feature>
<feature type="region of interest" description="Disordered" evidence="1">
    <location>
        <begin position="70"/>
        <end position="100"/>
    </location>
</feature>
<name>A0A2H3EM88_ARMGA</name>
<reference evidence="3" key="1">
    <citation type="journal article" date="2017" name="Nat. Ecol. Evol.">
        <title>Genome expansion and lineage-specific genetic innovations in the forest pathogenic fungi Armillaria.</title>
        <authorList>
            <person name="Sipos G."/>
            <person name="Prasanna A.N."/>
            <person name="Walter M.C."/>
            <person name="O'Connor E."/>
            <person name="Balint B."/>
            <person name="Krizsan K."/>
            <person name="Kiss B."/>
            <person name="Hess J."/>
            <person name="Varga T."/>
            <person name="Slot J."/>
            <person name="Riley R."/>
            <person name="Boka B."/>
            <person name="Rigling D."/>
            <person name="Barry K."/>
            <person name="Lee J."/>
            <person name="Mihaltcheva S."/>
            <person name="LaButti K."/>
            <person name="Lipzen A."/>
            <person name="Waldron R."/>
            <person name="Moloney N.M."/>
            <person name="Sperisen C."/>
            <person name="Kredics L."/>
            <person name="Vagvoelgyi C."/>
            <person name="Patrignani A."/>
            <person name="Fitzpatrick D."/>
            <person name="Nagy I."/>
            <person name="Doyle S."/>
            <person name="Anderson J.B."/>
            <person name="Grigoriev I.V."/>
            <person name="Gueldener U."/>
            <person name="Muensterkoetter M."/>
            <person name="Nagy L.G."/>
        </authorList>
    </citation>
    <scope>NUCLEOTIDE SEQUENCE [LARGE SCALE GENOMIC DNA]</scope>
    <source>
        <strain evidence="3">Ar21-2</strain>
    </source>
</reference>
<feature type="compositionally biased region" description="Low complexity" evidence="1">
    <location>
        <begin position="80"/>
        <end position="89"/>
    </location>
</feature>